<evidence type="ECO:0000259" key="8">
    <source>
        <dbReference type="SMART" id="SM00913"/>
    </source>
</evidence>
<comment type="similarity">
    <text evidence="2">Belongs to the importin beta family.</text>
</comment>
<dbReference type="PANTHER" id="PTHR12363">
    <property type="entry name" value="TRANSPORTIN 3 AND IMPORTIN 13"/>
    <property type="match status" value="1"/>
</dbReference>
<dbReference type="GO" id="GO:0005737">
    <property type="term" value="C:cytoplasm"/>
    <property type="evidence" value="ECO:0007669"/>
    <property type="project" value="TreeGrafter"/>
</dbReference>
<comment type="caution">
    <text evidence="9">The sequence shown here is derived from an EMBL/GenBank/DDBJ whole genome shotgun (WGS) entry which is preliminary data.</text>
</comment>
<dbReference type="Pfam" id="PF18773">
    <property type="entry name" value="Importin_rep"/>
    <property type="match status" value="1"/>
</dbReference>
<gene>
    <name evidence="9" type="ORF">HCN44_003754</name>
</gene>
<protein>
    <recommendedName>
        <fullName evidence="4">Importin-13</fullName>
    </recommendedName>
</protein>
<dbReference type="InterPro" id="IPR011989">
    <property type="entry name" value="ARM-like"/>
</dbReference>
<dbReference type="AlphaFoldDB" id="A0A834XKV2"/>
<dbReference type="InterPro" id="IPR040520">
    <property type="entry name" value="Importin_rep_3"/>
</dbReference>
<dbReference type="OrthoDB" id="2016913at2759"/>
<dbReference type="Pfam" id="PF08389">
    <property type="entry name" value="Xpo1"/>
    <property type="match status" value="1"/>
</dbReference>
<dbReference type="GO" id="GO:0006606">
    <property type="term" value="P:protein import into nucleus"/>
    <property type="evidence" value="ECO:0007669"/>
    <property type="project" value="TreeGrafter"/>
</dbReference>
<evidence type="ECO:0000313" key="9">
    <source>
        <dbReference type="EMBL" id="KAF7987891.1"/>
    </source>
</evidence>
<keyword evidence="10" id="KW-1185">Reference proteome</keyword>
<dbReference type="SMART" id="SM00913">
    <property type="entry name" value="IBN_N"/>
    <property type="match status" value="1"/>
</dbReference>
<dbReference type="InterPro" id="IPR013598">
    <property type="entry name" value="Exportin-1/Importin-b-like"/>
</dbReference>
<dbReference type="SUPFAM" id="SSF48371">
    <property type="entry name" value="ARM repeat"/>
    <property type="match status" value="1"/>
</dbReference>
<keyword evidence="6" id="KW-0677">Repeat</keyword>
<evidence type="ECO:0000313" key="10">
    <source>
        <dbReference type="Proteomes" id="UP000639338"/>
    </source>
</evidence>
<keyword evidence="5" id="KW-0813">Transport</keyword>
<accession>A0A834XKV2</accession>
<dbReference type="GO" id="GO:0005634">
    <property type="term" value="C:nucleus"/>
    <property type="evidence" value="ECO:0007669"/>
    <property type="project" value="UniProtKB-SubCell"/>
</dbReference>
<dbReference type="InterPro" id="IPR040709">
    <property type="entry name" value="Importin_rep_1"/>
</dbReference>
<dbReference type="InterPro" id="IPR001494">
    <property type="entry name" value="Importin-beta_N"/>
</dbReference>
<comment type="subunit">
    <text evidence="3">Interacts with UBC9, RAN, RBM8A, eIF-1A and PAX6.</text>
</comment>
<dbReference type="EMBL" id="JACMRX010000006">
    <property type="protein sequence ID" value="KAF7987891.1"/>
    <property type="molecule type" value="Genomic_DNA"/>
</dbReference>
<dbReference type="Gene3D" id="1.25.10.10">
    <property type="entry name" value="Leucine-rich Repeat Variant"/>
    <property type="match status" value="1"/>
</dbReference>
<feature type="domain" description="Importin N-terminal" evidence="8">
    <location>
        <begin position="22"/>
        <end position="88"/>
    </location>
</feature>
<name>A0A834XKV2_APHGI</name>
<evidence type="ECO:0000256" key="4">
    <source>
        <dbReference type="ARBA" id="ARBA00016020"/>
    </source>
</evidence>
<sequence>MDYLTTVESAVDKFYSVGSKEAHTWLLQFQSSPEAWTHVWPLLDPSKPNEVQFFAATTLHSKISKHLHEIPKTEYPDLKNRLINIIKAPTTSKLILTRLCQGLAAFVLSNSISDNDDDADDNNNNGIIDDLIKILPCDSMTNVELLIRVLMSLPSEIDKRSITKKPKLRENLTTTWCKTVWVLQRVFDTCITAVPDSKDDSLNQLALECCLVWLKLVNLPLDTITNLLPYFLSASERYSYDNDSRAWTVTQDCIIVVFNHPELNKRPQLLWQWLKNLIIIANNNNNSICYSDILTSVGESYSRLLLSALIDNNESNKWTIENLIKILLDCSEYPGRYPIDEQKSNIPFGFWYSLQDDLGTYDSPQDNEMKESLKPIYARLSQTLLYKTKLPIKQDEIGDDDERELFRCYRQDAADTMTYCYNVLGQDLLILIGQRLSQPQLQSQTWTDVESTLHAFQALSDCIGIQENNCVSAIMNLILCELPYNEYPKDVMACACSTIGAYAEWIGENPTPWLEHSLKLVTTSLTYGTITATPASMALKDISRECGSHLAPLAPTILDTISKTLVIMTPGCNEGLRLMYAAGKLLNSLPSMDIQLKYLDATLGLCVIKLHELLDKTIAPPRIDVVNQLKMSTMFLSTLEGVMGSSVLDGLLPIFKKIINNNEWNQDDDVLGAMHVCAQQTLQCLVHPEIEAKPLLPIIVVAYKNHPHPAALTLLRQVVLLFSRDPENIIGPIFADISAHSIGGFRTCKTIGGNLSELADLLEAFLGLLAQICKKSPKLMAHVADQIPEMLQCGIAGLCLPENSVIKAASTFLTHAINQTTQLSSYIEVIGQELVCTILQCVEGGVVRNELEAHAKVLMALNNNCGYWTAQWLRVALNNSSLTTPGQKEDFVRDVLREKINSRRLFDTLQKYNIQCHRQVMGI</sequence>
<proteinExistence type="inferred from homology"/>
<dbReference type="InterPro" id="IPR051345">
    <property type="entry name" value="Importin_beta-like_NTR"/>
</dbReference>
<dbReference type="PANTHER" id="PTHR12363:SF33">
    <property type="entry name" value="IMPORTIN-13"/>
    <property type="match status" value="1"/>
</dbReference>
<dbReference type="Proteomes" id="UP000639338">
    <property type="component" value="Unassembled WGS sequence"/>
</dbReference>
<organism evidence="9 10">
    <name type="scientific">Aphidius gifuensis</name>
    <name type="common">Parasitoid wasp</name>
    <dbReference type="NCBI Taxonomy" id="684658"/>
    <lineage>
        <taxon>Eukaryota</taxon>
        <taxon>Metazoa</taxon>
        <taxon>Ecdysozoa</taxon>
        <taxon>Arthropoda</taxon>
        <taxon>Hexapoda</taxon>
        <taxon>Insecta</taxon>
        <taxon>Pterygota</taxon>
        <taxon>Neoptera</taxon>
        <taxon>Endopterygota</taxon>
        <taxon>Hymenoptera</taxon>
        <taxon>Apocrita</taxon>
        <taxon>Ichneumonoidea</taxon>
        <taxon>Braconidae</taxon>
        <taxon>Aphidiinae</taxon>
        <taxon>Aphidius</taxon>
    </lineage>
</organism>
<evidence type="ECO:0000256" key="3">
    <source>
        <dbReference type="ARBA" id="ARBA00011422"/>
    </source>
</evidence>
<evidence type="ECO:0000256" key="6">
    <source>
        <dbReference type="ARBA" id="ARBA00022737"/>
    </source>
</evidence>
<keyword evidence="7" id="KW-0539">Nucleus</keyword>
<dbReference type="Pfam" id="PF18806">
    <property type="entry name" value="Importin_rep_3"/>
    <property type="match status" value="1"/>
</dbReference>
<dbReference type="GO" id="GO:0031267">
    <property type="term" value="F:small GTPase binding"/>
    <property type="evidence" value="ECO:0007669"/>
    <property type="project" value="InterPro"/>
</dbReference>
<dbReference type="InterPro" id="IPR016024">
    <property type="entry name" value="ARM-type_fold"/>
</dbReference>
<evidence type="ECO:0000256" key="2">
    <source>
        <dbReference type="ARBA" id="ARBA00007991"/>
    </source>
</evidence>
<evidence type="ECO:0000256" key="1">
    <source>
        <dbReference type="ARBA" id="ARBA00004123"/>
    </source>
</evidence>
<evidence type="ECO:0000256" key="7">
    <source>
        <dbReference type="ARBA" id="ARBA00023242"/>
    </source>
</evidence>
<dbReference type="Pfam" id="PF03810">
    <property type="entry name" value="IBN_N"/>
    <property type="match status" value="1"/>
</dbReference>
<reference evidence="9 10" key="1">
    <citation type="submission" date="2020-08" db="EMBL/GenBank/DDBJ databases">
        <title>Aphidius gifuensis genome sequencing and assembly.</title>
        <authorList>
            <person name="Du Z."/>
        </authorList>
    </citation>
    <scope>NUCLEOTIDE SEQUENCE [LARGE SCALE GENOMIC DNA]</scope>
    <source>
        <strain evidence="9">YNYX2018</strain>
        <tissue evidence="9">Adults</tissue>
    </source>
</reference>
<evidence type="ECO:0000256" key="5">
    <source>
        <dbReference type="ARBA" id="ARBA00022448"/>
    </source>
</evidence>
<comment type="subcellular location">
    <subcellularLocation>
        <location evidence="1">Nucleus</location>
    </subcellularLocation>
</comment>